<organism evidence="5 6">
    <name type="scientific">Levilactobacillus hammesii DSM 16381</name>
    <dbReference type="NCBI Taxonomy" id="1423753"/>
    <lineage>
        <taxon>Bacteria</taxon>
        <taxon>Bacillati</taxon>
        <taxon>Bacillota</taxon>
        <taxon>Bacilli</taxon>
        <taxon>Lactobacillales</taxon>
        <taxon>Lactobacillaceae</taxon>
        <taxon>Levilactobacillus</taxon>
    </lineage>
</organism>
<dbReference type="SUPFAM" id="SSF47413">
    <property type="entry name" value="lambda repressor-like DNA-binding domains"/>
    <property type="match status" value="1"/>
</dbReference>
<keyword evidence="6" id="KW-1185">Reference proteome</keyword>
<proteinExistence type="predicted"/>
<evidence type="ECO:0000313" key="5">
    <source>
        <dbReference type="EMBL" id="KRL93466.1"/>
    </source>
</evidence>
<gene>
    <name evidence="5" type="ORF">FD28_GL001351</name>
</gene>
<dbReference type="GO" id="GO:0003700">
    <property type="term" value="F:DNA-binding transcription factor activity"/>
    <property type="evidence" value="ECO:0007669"/>
    <property type="project" value="TreeGrafter"/>
</dbReference>
<dbReference type="InterPro" id="IPR000843">
    <property type="entry name" value="HTH_LacI"/>
</dbReference>
<dbReference type="CDD" id="cd01392">
    <property type="entry name" value="HTH_LacI"/>
    <property type="match status" value="1"/>
</dbReference>
<dbReference type="InterPro" id="IPR046335">
    <property type="entry name" value="LacI/GalR-like_sensor"/>
</dbReference>
<dbReference type="PRINTS" id="PR00036">
    <property type="entry name" value="HTHLACI"/>
</dbReference>
<evidence type="ECO:0000259" key="4">
    <source>
        <dbReference type="PROSITE" id="PS50932"/>
    </source>
</evidence>
<dbReference type="PANTHER" id="PTHR30146">
    <property type="entry name" value="LACI-RELATED TRANSCRIPTIONAL REPRESSOR"/>
    <property type="match status" value="1"/>
</dbReference>
<dbReference type="EMBL" id="AZFS01000064">
    <property type="protein sequence ID" value="KRL93466.1"/>
    <property type="molecule type" value="Genomic_DNA"/>
</dbReference>
<dbReference type="Gene3D" id="3.40.50.2300">
    <property type="match status" value="2"/>
</dbReference>
<dbReference type="InterPro" id="IPR028082">
    <property type="entry name" value="Peripla_BP_I"/>
</dbReference>
<dbReference type="Gene3D" id="1.10.260.40">
    <property type="entry name" value="lambda repressor-like DNA-binding domains"/>
    <property type="match status" value="1"/>
</dbReference>
<evidence type="ECO:0000313" key="6">
    <source>
        <dbReference type="Proteomes" id="UP000051580"/>
    </source>
</evidence>
<protein>
    <submittedName>
        <fullName evidence="5">Transcription regulator</fullName>
    </submittedName>
</protein>
<dbReference type="Proteomes" id="UP000051580">
    <property type="component" value="Unassembled WGS sequence"/>
</dbReference>
<evidence type="ECO:0000256" key="3">
    <source>
        <dbReference type="ARBA" id="ARBA00023163"/>
    </source>
</evidence>
<dbReference type="PANTHER" id="PTHR30146:SF149">
    <property type="entry name" value="HTH-TYPE TRANSCRIPTIONAL REGULATOR EBGR"/>
    <property type="match status" value="1"/>
</dbReference>
<dbReference type="PROSITE" id="PS00356">
    <property type="entry name" value="HTH_LACI_1"/>
    <property type="match status" value="1"/>
</dbReference>
<dbReference type="SMART" id="SM00354">
    <property type="entry name" value="HTH_LACI"/>
    <property type="match status" value="1"/>
</dbReference>
<feature type="domain" description="HTH lacI-type" evidence="4">
    <location>
        <begin position="6"/>
        <end position="62"/>
    </location>
</feature>
<dbReference type="STRING" id="1423753.FD28_GL001351"/>
<keyword evidence="3" id="KW-0804">Transcription</keyword>
<dbReference type="GO" id="GO:0000976">
    <property type="term" value="F:transcription cis-regulatory region binding"/>
    <property type="evidence" value="ECO:0007669"/>
    <property type="project" value="TreeGrafter"/>
</dbReference>
<keyword evidence="1" id="KW-0805">Transcription regulation</keyword>
<sequence length="340" mass="37901">MMVIAATLKDIANAVGVSLATVSRVLNYDRTLSVSESTRKQIFEVAENLNYTKSKRRANAPVKQLRVAIVQWYSKSKELDDLYYMAIRLGLEKRCEQLNMLATRTFQNNLQAIDPDVDAVIAIGKFSDAQVTTLSHLTGNLVFVDQDQLAHGYDSVVTDFDVAVQQVVDFFWQHEQREIGLICGSESTTDDQLAVIDPRYTAYCQEMQARDAFDPKLVFTGDYTAESGYEQMQAAVTRLGKNLPHAFFVTNDPMAAGALKALRENEIAVPQRVSLFSFNDTTIAKYVFPELSSVHVDTEMLGAEAADLVADRLQSGRSTPQRVTIGTRLVERESTLPPLK</sequence>
<dbReference type="InterPro" id="IPR010982">
    <property type="entry name" value="Lambda_DNA-bd_dom_sf"/>
</dbReference>
<reference evidence="5 6" key="1">
    <citation type="journal article" date="2015" name="Genome Announc.">
        <title>Expanding the biotechnology potential of lactobacilli through comparative genomics of 213 strains and associated genera.</title>
        <authorList>
            <person name="Sun Z."/>
            <person name="Harris H.M."/>
            <person name="McCann A."/>
            <person name="Guo C."/>
            <person name="Argimon S."/>
            <person name="Zhang W."/>
            <person name="Yang X."/>
            <person name="Jeffery I.B."/>
            <person name="Cooney J.C."/>
            <person name="Kagawa T.F."/>
            <person name="Liu W."/>
            <person name="Song Y."/>
            <person name="Salvetti E."/>
            <person name="Wrobel A."/>
            <person name="Rasinkangas P."/>
            <person name="Parkhill J."/>
            <person name="Rea M.C."/>
            <person name="O'Sullivan O."/>
            <person name="Ritari J."/>
            <person name="Douillard F.P."/>
            <person name="Paul Ross R."/>
            <person name="Yang R."/>
            <person name="Briner A.E."/>
            <person name="Felis G.E."/>
            <person name="de Vos W.M."/>
            <person name="Barrangou R."/>
            <person name="Klaenhammer T.R."/>
            <person name="Caufield P.W."/>
            <person name="Cui Y."/>
            <person name="Zhang H."/>
            <person name="O'Toole P.W."/>
        </authorList>
    </citation>
    <scope>NUCLEOTIDE SEQUENCE [LARGE SCALE GENOMIC DNA]</scope>
    <source>
        <strain evidence="5 6">DSM 16381</strain>
    </source>
</reference>
<evidence type="ECO:0000256" key="2">
    <source>
        <dbReference type="ARBA" id="ARBA00023125"/>
    </source>
</evidence>
<accession>A0A0R1UPF3</accession>
<dbReference type="PATRIC" id="fig|1423753.3.peg.1402"/>
<dbReference type="AlphaFoldDB" id="A0A0R1UPF3"/>
<dbReference type="SUPFAM" id="SSF53822">
    <property type="entry name" value="Periplasmic binding protein-like I"/>
    <property type="match status" value="1"/>
</dbReference>
<keyword evidence="2" id="KW-0238">DNA-binding</keyword>
<name>A0A0R1UPF3_9LACO</name>
<comment type="caution">
    <text evidence="5">The sequence shown here is derived from an EMBL/GenBank/DDBJ whole genome shotgun (WGS) entry which is preliminary data.</text>
</comment>
<dbReference type="PROSITE" id="PS50932">
    <property type="entry name" value="HTH_LACI_2"/>
    <property type="match status" value="1"/>
</dbReference>
<dbReference type="Pfam" id="PF13377">
    <property type="entry name" value="Peripla_BP_3"/>
    <property type="match status" value="1"/>
</dbReference>
<dbReference type="Pfam" id="PF00356">
    <property type="entry name" value="LacI"/>
    <property type="match status" value="1"/>
</dbReference>
<evidence type="ECO:0000256" key="1">
    <source>
        <dbReference type="ARBA" id="ARBA00023015"/>
    </source>
</evidence>
<dbReference type="CDD" id="cd01544">
    <property type="entry name" value="PBP1_GalR"/>
    <property type="match status" value="1"/>
</dbReference>